<dbReference type="Gene3D" id="1.10.10.60">
    <property type="entry name" value="Homeodomain-like"/>
    <property type="match status" value="1"/>
</dbReference>
<comment type="caution">
    <text evidence="1">The sequence shown here is derived from an EMBL/GenBank/DDBJ whole genome shotgun (WGS) entry which is preliminary data.</text>
</comment>
<sequence>MTSEGKKCRPLILEAVSKSGLNEKVVKDWIGNTSRKNNTHYSCAKGFYSKGVSGYNLFVKNNKVWIQLYTQTFTSIAPKCIQASTSTQRTYIKTIKRLADKHDEQTQSHSQWTESKANTGPPDLCLKRKLKHTDLEVYSVKAINAQRKRRGIQQYLVEWEGYIL</sequence>
<keyword evidence="2" id="KW-1185">Reference proteome</keyword>
<evidence type="ECO:0000313" key="2">
    <source>
        <dbReference type="Proteomes" id="UP001195483"/>
    </source>
</evidence>
<reference evidence="1" key="1">
    <citation type="journal article" date="2021" name="Genome Biol. Evol.">
        <title>A High-Quality Reference Genome for a Parasitic Bivalve with Doubly Uniparental Inheritance (Bivalvia: Unionida).</title>
        <authorList>
            <person name="Smith C.H."/>
        </authorList>
    </citation>
    <scope>NUCLEOTIDE SEQUENCE</scope>
    <source>
        <strain evidence="1">CHS0354</strain>
    </source>
</reference>
<accession>A0AAE0SLD2</accession>
<evidence type="ECO:0000313" key="1">
    <source>
        <dbReference type="EMBL" id="KAK3594172.1"/>
    </source>
</evidence>
<evidence type="ECO:0008006" key="3">
    <source>
        <dbReference type="Google" id="ProtNLM"/>
    </source>
</evidence>
<organism evidence="1 2">
    <name type="scientific">Potamilus streckersoni</name>
    <dbReference type="NCBI Taxonomy" id="2493646"/>
    <lineage>
        <taxon>Eukaryota</taxon>
        <taxon>Metazoa</taxon>
        <taxon>Spiralia</taxon>
        <taxon>Lophotrochozoa</taxon>
        <taxon>Mollusca</taxon>
        <taxon>Bivalvia</taxon>
        <taxon>Autobranchia</taxon>
        <taxon>Heteroconchia</taxon>
        <taxon>Palaeoheterodonta</taxon>
        <taxon>Unionida</taxon>
        <taxon>Unionoidea</taxon>
        <taxon>Unionidae</taxon>
        <taxon>Ambleminae</taxon>
        <taxon>Lampsilini</taxon>
        <taxon>Potamilus</taxon>
    </lineage>
</organism>
<name>A0AAE0SLD2_9BIVA</name>
<reference evidence="1" key="3">
    <citation type="submission" date="2023-05" db="EMBL/GenBank/DDBJ databases">
        <authorList>
            <person name="Smith C.H."/>
        </authorList>
    </citation>
    <scope>NUCLEOTIDE SEQUENCE</scope>
    <source>
        <strain evidence="1">CHS0354</strain>
        <tissue evidence="1">Mantle</tissue>
    </source>
</reference>
<reference evidence="1" key="2">
    <citation type="journal article" date="2021" name="Genome Biol. Evol.">
        <title>Developing a high-quality reference genome for a parasitic bivalve with doubly uniparental inheritance (Bivalvia: Unionida).</title>
        <authorList>
            <person name="Smith C.H."/>
        </authorList>
    </citation>
    <scope>NUCLEOTIDE SEQUENCE</scope>
    <source>
        <strain evidence="1">CHS0354</strain>
        <tissue evidence="1">Mantle</tissue>
    </source>
</reference>
<dbReference type="EMBL" id="JAEAOA010000419">
    <property type="protein sequence ID" value="KAK3594172.1"/>
    <property type="molecule type" value="Genomic_DNA"/>
</dbReference>
<proteinExistence type="predicted"/>
<gene>
    <name evidence="1" type="ORF">CHS0354_005857</name>
</gene>
<dbReference type="AlphaFoldDB" id="A0AAE0SLD2"/>
<dbReference type="Gene3D" id="2.40.50.40">
    <property type="match status" value="1"/>
</dbReference>
<dbReference type="Proteomes" id="UP001195483">
    <property type="component" value="Unassembled WGS sequence"/>
</dbReference>
<protein>
    <recommendedName>
        <fullName evidence="3">Chromo domain-containing protein</fullName>
    </recommendedName>
</protein>